<evidence type="ECO:0000313" key="2">
    <source>
        <dbReference type="Proteomes" id="UP001499895"/>
    </source>
</evidence>
<accession>A0ABP3J907</accession>
<name>A0ABP3J907_9ACTN</name>
<protein>
    <submittedName>
        <fullName evidence="1">Uncharacterized protein</fullName>
    </submittedName>
</protein>
<keyword evidence="2" id="KW-1185">Reference proteome</keyword>
<organism evidence="1 2">
    <name type="scientific">Streptomyces stramineus</name>
    <dbReference type="NCBI Taxonomy" id="173861"/>
    <lineage>
        <taxon>Bacteria</taxon>
        <taxon>Bacillati</taxon>
        <taxon>Actinomycetota</taxon>
        <taxon>Actinomycetes</taxon>
        <taxon>Kitasatosporales</taxon>
        <taxon>Streptomycetaceae</taxon>
        <taxon>Streptomyces</taxon>
    </lineage>
</organism>
<dbReference type="EMBL" id="BAAAHB010000001">
    <property type="protein sequence ID" value="GAA0443362.1"/>
    <property type="molecule type" value="Genomic_DNA"/>
</dbReference>
<evidence type="ECO:0000313" key="1">
    <source>
        <dbReference type="EMBL" id="GAA0443362.1"/>
    </source>
</evidence>
<comment type="caution">
    <text evidence="1">The sequence shown here is derived from an EMBL/GenBank/DDBJ whole genome shotgun (WGS) entry which is preliminary data.</text>
</comment>
<sequence length="72" mass="7702">MVGLGGQFIHCAFGCAGTGRRGLFRLADARRCHLVSWAPAVALDRARGREPHCEVMKKKGDAGVLAAGRVLR</sequence>
<gene>
    <name evidence="1" type="ORF">GCM10009544_02720</name>
</gene>
<reference evidence="2" key="1">
    <citation type="journal article" date="2019" name="Int. J. Syst. Evol. Microbiol.">
        <title>The Global Catalogue of Microorganisms (GCM) 10K type strain sequencing project: providing services to taxonomists for standard genome sequencing and annotation.</title>
        <authorList>
            <consortium name="The Broad Institute Genomics Platform"/>
            <consortium name="The Broad Institute Genome Sequencing Center for Infectious Disease"/>
            <person name="Wu L."/>
            <person name="Ma J."/>
        </authorList>
    </citation>
    <scope>NUCLEOTIDE SEQUENCE [LARGE SCALE GENOMIC DNA]</scope>
    <source>
        <strain evidence="2">JCM 10649</strain>
    </source>
</reference>
<proteinExistence type="predicted"/>
<dbReference type="Proteomes" id="UP001499895">
    <property type="component" value="Unassembled WGS sequence"/>
</dbReference>